<dbReference type="InterPro" id="IPR043129">
    <property type="entry name" value="ATPase_NBD"/>
</dbReference>
<dbReference type="Gene3D" id="1.10.3210.10">
    <property type="entry name" value="Hypothetical protein af1432"/>
    <property type="match status" value="1"/>
</dbReference>
<evidence type="ECO:0000313" key="4">
    <source>
        <dbReference type="Proteomes" id="UP000004947"/>
    </source>
</evidence>
<dbReference type="InterPro" id="IPR050273">
    <property type="entry name" value="GppA/Ppx_hydrolase"/>
</dbReference>
<proteinExistence type="predicted"/>
<dbReference type="SUPFAM" id="SSF53067">
    <property type="entry name" value="Actin-like ATPase domain"/>
    <property type="match status" value="2"/>
</dbReference>
<dbReference type="STRING" id="313628.LNTAR_13112"/>
<dbReference type="RefSeq" id="WP_007280492.1">
    <property type="nucleotide sequence ID" value="NZ_ABCK01000025.1"/>
</dbReference>
<dbReference type="Pfam" id="PF21447">
    <property type="entry name" value="Ppx-GppA_III"/>
    <property type="match status" value="1"/>
</dbReference>
<dbReference type="Gene3D" id="3.30.420.40">
    <property type="match status" value="1"/>
</dbReference>
<dbReference type="Pfam" id="PF02541">
    <property type="entry name" value="Ppx-GppA"/>
    <property type="match status" value="1"/>
</dbReference>
<organism evidence="3 4">
    <name type="scientific">Lentisphaera araneosa HTCC2155</name>
    <dbReference type="NCBI Taxonomy" id="313628"/>
    <lineage>
        <taxon>Bacteria</taxon>
        <taxon>Pseudomonadati</taxon>
        <taxon>Lentisphaerota</taxon>
        <taxon>Lentisphaeria</taxon>
        <taxon>Lentisphaerales</taxon>
        <taxon>Lentisphaeraceae</taxon>
        <taxon>Lentisphaera</taxon>
    </lineage>
</organism>
<feature type="domain" description="Ppx/GppA phosphatase N-terminal" evidence="1">
    <location>
        <begin position="21"/>
        <end position="306"/>
    </location>
</feature>
<dbReference type="OrthoDB" id="9814545at2"/>
<keyword evidence="4" id="KW-1185">Reference proteome</keyword>
<reference evidence="3 4" key="1">
    <citation type="journal article" date="2010" name="J. Bacteriol.">
        <title>Genome sequence of Lentisphaera araneosa HTCC2155T, the type species of the order Lentisphaerales in the phylum Lentisphaerae.</title>
        <authorList>
            <person name="Thrash J.C."/>
            <person name="Cho J.C."/>
            <person name="Vergin K.L."/>
            <person name="Morris R.M."/>
            <person name="Giovannoni S.J."/>
        </authorList>
    </citation>
    <scope>NUCLEOTIDE SEQUENCE [LARGE SCALE GENOMIC DNA]</scope>
    <source>
        <strain evidence="3 4">HTCC2155</strain>
    </source>
</reference>
<dbReference type="SUPFAM" id="SSF109604">
    <property type="entry name" value="HD-domain/PDEase-like"/>
    <property type="match status" value="1"/>
</dbReference>
<evidence type="ECO:0000313" key="3">
    <source>
        <dbReference type="EMBL" id="EDM25690.1"/>
    </source>
</evidence>
<dbReference type="InterPro" id="IPR003695">
    <property type="entry name" value="Ppx_GppA_N"/>
</dbReference>
<feature type="domain" description="Ppx/GppA phosphatase C-terminal" evidence="2">
    <location>
        <begin position="326"/>
        <end position="476"/>
    </location>
</feature>
<dbReference type="Proteomes" id="UP000004947">
    <property type="component" value="Unassembled WGS sequence"/>
</dbReference>
<comment type="caution">
    <text evidence="3">The sequence shown here is derived from an EMBL/GenBank/DDBJ whole genome shotgun (WGS) entry which is preliminary data.</text>
</comment>
<dbReference type="GO" id="GO:0016462">
    <property type="term" value="F:pyrophosphatase activity"/>
    <property type="evidence" value="ECO:0007669"/>
    <property type="project" value="TreeGrafter"/>
</dbReference>
<dbReference type="PANTHER" id="PTHR30005">
    <property type="entry name" value="EXOPOLYPHOSPHATASE"/>
    <property type="match status" value="1"/>
</dbReference>
<name>A6DRM1_9BACT</name>
<protein>
    <submittedName>
        <fullName evidence="3">Exopolyphosphatase</fullName>
    </submittedName>
</protein>
<gene>
    <name evidence="3" type="ORF">LNTAR_13112</name>
</gene>
<evidence type="ECO:0000259" key="2">
    <source>
        <dbReference type="Pfam" id="PF21447"/>
    </source>
</evidence>
<dbReference type="Gene3D" id="3.30.420.150">
    <property type="entry name" value="Exopolyphosphatase. Domain 2"/>
    <property type="match status" value="1"/>
</dbReference>
<dbReference type="EMBL" id="ABCK01000025">
    <property type="protein sequence ID" value="EDM25690.1"/>
    <property type="molecule type" value="Genomic_DNA"/>
</dbReference>
<evidence type="ECO:0000259" key="1">
    <source>
        <dbReference type="Pfam" id="PF02541"/>
    </source>
</evidence>
<dbReference type="PANTHER" id="PTHR30005:SF0">
    <property type="entry name" value="RETROGRADE REGULATION PROTEIN 2"/>
    <property type="match status" value="1"/>
</dbReference>
<dbReference type="InterPro" id="IPR048950">
    <property type="entry name" value="Ppx_GppA_C"/>
</dbReference>
<dbReference type="eggNOG" id="COG0248">
    <property type="taxonomic scope" value="Bacteria"/>
</dbReference>
<sequence length="509" mass="57396">MKKNKSLSAVIDLGSSGIRLLIAEKRATKWKALETLERKTTLGRDVFITEEISEESFQQVIEILRLFREYIESWGIAASRTRCIATSAVREAHNRDMFIERVELQTGFAFKVLEAMEANLLTYRSVDHALRGHLRIKRSNALIVETSGGGTNVLMLNKGLMVGAHSLNLGSIRFEKELKSGLGTSDYLQKLLDQKTLVATRQFEMEFPLKRVRYFVALGSDIRRVAGQIGEKNKGYYLIEKEAFVQLLEKISGMESVEVASEYGVPFSESGAFFATLQIYGAFFKQCSAMNLIVPKVSIREGVLQSTKRTSTLASLEDEIAGACYSLAAKFGVDKKHSDNVAFNALKIFDALAKIGNFDKDHKIYLRSAAVLMDIGLFLHHRHSQRHGLYLIRNSEIFGLNELDRIIVGLIVRYHGKTRPKHTHSEFSSLRRDDRLTVFKLSAILRVARALDIRLVQRLKVESVQQDANRLQLNMNIANISPLEVGSLQDASEIFQDVFGLKIEFAERS</sequence>
<dbReference type="AlphaFoldDB" id="A6DRM1"/>
<accession>A6DRM1</accession>